<evidence type="ECO:0000313" key="11">
    <source>
        <dbReference type="EMBL" id="MDT0261804.1"/>
    </source>
</evidence>
<dbReference type="PANTHER" id="PTHR47959:SF13">
    <property type="entry name" value="ATP-DEPENDENT RNA HELICASE RHLE"/>
    <property type="match status" value="1"/>
</dbReference>
<keyword evidence="1" id="KW-0547">Nucleotide-binding</keyword>
<dbReference type="EMBL" id="JAVREH010000010">
    <property type="protein sequence ID" value="MDT0261804.1"/>
    <property type="molecule type" value="Genomic_DNA"/>
</dbReference>
<dbReference type="GO" id="GO:0016787">
    <property type="term" value="F:hydrolase activity"/>
    <property type="evidence" value="ECO:0007669"/>
    <property type="project" value="UniProtKB-KW"/>
</dbReference>
<dbReference type="PANTHER" id="PTHR47959">
    <property type="entry name" value="ATP-DEPENDENT RNA HELICASE RHLE-RELATED"/>
    <property type="match status" value="1"/>
</dbReference>
<dbReference type="InterPro" id="IPR027417">
    <property type="entry name" value="P-loop_NTPase"/>
</dbReference>
<evidence type="ECO:0000259" key="10">
    <source>
        <dbReference type="PROSITE" id="PS51195"/>
    </source>
</evidence>
<evidence type="ECO:0000256" key="3">
    <source>
        <dbReference type="ARBA" id="ARBA00022806"/>
    </source>
</evidence>
<protein>
    <submittedName>
        <fullName evidence="11">DEAD/DEAH box helicase</fullName>
        <ecNumber evidence="11">3.6.4.-</ecNumber>
    </submittedName>
</protein>
<gene>
    <name evidence="11" type="ORF">RM423_10390</name>
</gene>
<accession>A0ABU2JAX3</accession>
<evidence type="ECO:0000256" key="2">
    <source>
        <dbReference type="ARBA" id="ARBA00022801"/>
    </source>
</evidence>
<evidence type="ECO:0000256" key="5">
    <source>
        <dbReference type="ARBA" id="ARBA00038437"/>
    </source>
</evidence>
<dbReference type="GO" id="GO:0004386">
    <property type="term" value="F:helicase activity"/>
    <property type="evidence" value="ECO:0007669"/>
    <property type="project" value="UniProtKB-KW"/>
</dbReference>
<evidence type="ECO:0000256" key="7">
    <source>
        <dbReference type="SAM" id="MobiDB-lite"/>
    </source>
</evidence>
<feature type="compositionally biased region" description="Low complexity" evidence="7">
    <location>
        <begin position="500"/>
        <end position="517"/>
    </location>
</feature>
<dbReference type="PROSITE" id="PS51192">
    <property type="entry name" value="HELICASE_ATP_BIND_1"/>
    <property type="match status" value="1"/>
</dbReference>
<keyword evidence="4" id="KW-0067">ATP-binding</keyword>
<comment type="caution">
    <text evidence="11">The sequence shown here is derived from an EMBL/GenBank/DDBJ whole genome shotgun (WGS) entry which is preliminary data.</text>
</comment>
<dbReference type="CDD" id="cd18787">
    <property type="entry name" value="SF2_C_DEAD"/>
    <property type="match status" value="1"/>
</dbReference>
<dbReference type="Proteomes" id="UP001183176">
    <property type="component" value="Unassembled WGS sequence"/>
</dbReference>
<dbReference type="InterPro" id="IPR001650">
    <property type="entry name" value="Helicase_C-like"/>
</dbReference>
<reference evidence="12" key="1">
    <citation type="submission" date="2023-07" db="EMBL/GenBank/DDBJ databases">
        <title>30 novel species of actinomycetes from the DSMZ collection.</title>
        <authorList>
            <person name="Nouioui I."/>
        </authorList>
    </citation>
    <scope>NUCLEOTIDE SEQUENCE [LARGE SCALE GENOMIC DNA]</scope>
    <source>
        <strain evidence="12">DSM 44399</strain>
    </source>
</reference>
<evidence type="ECO:0000313" key="12">
    <source>
        <dbReference type="Proteomes" id="UP001183176"/>
    </source>
</evidence>
<dbReference type="Pfam" id="PF00270">
    <property type="entry name" value="DEAD"/>
    <property type="match status" value="1"/>
</dbReference>
<name>A0ABU2JAX3_9ACTN</name>
<evidence type="ECO:0000256" key="4">
    <source>
        <dbReference type="ARBA" id="ARBA00022840"/>
    </source>
</evidence>
<feature type="short sequence motif" description="Q motif" evidence="6">
    <location>
        <begin position="68"/>
        <end position="96"/>
    </location>
</feature>
<proteinExistence type="inferred from homology"/>
<dbReference type="InterPro" id="IPR014001">
    <property type="entry name" value="Helicase_ATP-bd"/>
</dbReference>
<evidence type="ECO:0000256" key="6">
    <source>
        <dbReference type="PROSITE-ProRule" id="PRU00552"/>
    </source>
</evidence>
<feature type="domain" description="Helicase ATP-binding" evidence="8">
    <location>
        <begin position="99"/>
        <end position="272"/>
    </location>
</feature>
<keyword evidence="2 11" id="KW-0378">Hydrolase</keyword>
<feature type="compositionally biased region" description="Low complexity" evidence="7">
    <location>
        <begin position="21"/>
        <end position="45"/>
    </location>
</feature>
<dbReference type="Gene3D" id="3.40.50.300">
    <property type="entry name" value="P-loop containing nucleotide triphosphate hydrolases"/>
    <property type="match status" value="2"/>
</dbReference>
<dbReference type="SMART" id="SM00490">
    <property type="entry name" value="HELICc"/>
    <property type="match status" value="1"/>
</dbReference>
<dbReference type="InterPro" id="IPR014014">
    <property type="entry name" value="RNA_helicase_DEAD_Q_motif"/>
</dbReference>
<dbReference type="InterPro" id="IPR044742">
    <property type="entry name" value="DEAD/DEAH_RhlB"/>
</dbReference>
<dbReference type="EC" id="3.6.4.-" evidence="11"/>
<keyword evidence="12" id="KW-1185">Reference proteome</keyword>
<dbReference type="InterPro" id="IPR011545">
    <property type="entry name" value="DEAD/DEAH_box_helicase_dom"/>
</dbReference>
<dbReference type="SMART" id="SM00487">
    <property type="entry name" value="DEXDc"/>
    <property type="match status" value="1"/>
</dbReference>
<evidence type="ECO:0000259" key="9">
    <source>
        <dbReference type="PROSITE" id="PS51194"/>
    </source>
</evidence>
<feature type="domain" description="Helicase C-terminal" evidence="9">
    <location>
        <begin position="299"/>
        <end position="444"/>
    </location>
</feature>
<feature type="region of interest" description="Disordered" evidence="7">
    <location>
        <begin position="1"/>
        <end position="55"/>
    </location>
</feature>
<comment type="similarity">
    <text evidence="5">Belongs to the DEAD box helicase family.</text>
</comment>
<dbReference type="PROSITE" id="PS51194">
    <property type="entry name" value="HELICASE_CTER"/>
    <property type="match status" value="1"/>
</dbReference>
<dbReference type="Pfam" id="PF00271">
    <property type="entry name" value="Helicase_C"/>
    <property type="match status" value="1"/>
</dbReference>
<feature type="compositionally biased region" description="Basic and acidic residues" evidence="7">
    <location>
        <begin position="464"/>
        <end position="485"/>
    </location>
</feature>
<dbReference type="CDD" id="cd00268">
    <property type="entry name" value="DEADc"/>
    <property type="match status" value="1"/>
</dbReference>
<organism evidence="11 12">
    <name type="scientific">Jatrophihabitans lederbergiae</name>
    <dbReference type="NCBI Taxonomy" id="3075547"/>
    <lineage>
        <taxon>Bacteria</taxon>
        <taxon>Bacillati</taxon>
        <taxon>Actinomycetota</taxon>
        <taxon>Actinomycetes</taxon>
        <taxon>Jatrophihabitantales</taxon>
        <taxon>Jatrophihabitantaceae</taxon>
        <taxon>Jatrophihabitans</taxon>
    </lineage>
</organism>
<dbReference type="RefSeq" id="WP_311422958.1">
    <property type="nucleotide sequence ID" value="NZ_JAVREH010000010.1"/>
</dbReference>
<feature type="domain" description="DEAD-box RNA helicase Q" evidence="10">
    <location>
        <begin position="68"/>
        <end position="96"/>
    </location>
</feature>
<dbReference type="PROSITE" id="PS51195">
    <property type="entry name" value="Q_MOTIF"/>
    <property type="match status" value="1"/>
</dbReference>
<evidence type="ECO:0000256" key="1">
    <source>
        <dbReference type="ARBA" id="ARBA00022741"/>
    </source>
</evidence>
<feature type="region of interest" description="Disordered" evidence="7">
    <location>
        <begin position="458"/>
        <end position="517"/>
    </location>
</feature>
<dbReference type="SUPFAM" id="SSF52540">
    <property type="entry name" value="P-loop containing nucleoside triphosphate hydrolases"/>
    <property type="match status" value="1"/>
</dbReference>
<dbReference type="InterPro" id="IPR050079">
    <property type="entry name" value="DEAD_box_RNA_helicase"/>
</dbReference>
<evidence type="ECO:0000259" key="8">
    <source>
        <dbReference type="PROSITE" id="PS51192"/>
    </source>
</evidence>
<sequence length="517" mass="54882">MTSYAQRPSAGSRSSRNDLHSGASRYSNSSSRPRGGYSRGNSSRPAKSAERGPFDDIPLTVLDADNLPSFAELGLPRSLTQALGRAGIETPFPVQAATIPDALAGRDVLGRAATGAGKTLAFGLPMIARLEGDKARPRRPRGLILVPTRELAMQVVDSLAPLAQARDLSLRLVAGGLPIHKQMQGLIRGTDIVVATPGRLVDLIERRACDLSDVQVTVLDEADHMADLGFLPVVRSLLDMTPAGGQRLLFSATLDGDVASLVTQYLSDPAIKALASPRAAVDTMDHHVFRVPAGLKWQLITQIAVREGRTILFVRTKFGAERLADNLNRAGVAASALHGGRTQAQRTKALNGFKNGTVSALVATDVAARGIHVDDVSLVLHVDPPADSKDYLHRSGRTARAGMAGLVVSIVTPNEDRAVRSLLSGAGVHAEQRDTIPGDPAMVALTGAREPSGIALVEPTVPTRNRDGGRPERSWRDRTGAERQPRPSSWHGRSRTEPGRPAGRSASSTPAARRSHG</sequence>
<keyword evidence="3 11" id="KW-0347">Helicase</keyword>
<feature type="compositionally biased region" description="Polar residues" evidence="7">
    <location>
        <begin position="1"/>
        <end position="14"/>
    </location>
</feature>